<keyword evidence="1" id="KW-0614">Plasmid</keyword>
<accession>W5T1Z4</accession>
<gene>
    <name evidence="1" type="ORF">BCO_0900075</name>
</gene>
<name>W5T1Z4_9SPIR</name>
<geneLocation type="plasmid" evidence="1">
    <name>unnamed</name>
</geneLocation>
<sequence length="232" mass="27582">MLSSFLIKSLNIKHKLLGIIMSTDIPLTHLNHKNIFIAKKNKNSIIYRANDTLEFTKYTLIVTNAIKSLINNTKLPIQAWKLNKLLHKFFDFKITTKDLHNIYTLILHKRKVFINNPTLFNSKVFDYKNSHIALVNKPTIQNIEKKLKHIHSFDIIKINHHNLNYYKNSRSRFKKLIASIIEEFFFSNTHSTHNHTIHKLKTHINLRLKEMEISYKSTYKYQLEILSNVFRN</sequence>
<dbReference type="EMBL" id="CP005750">
    <property type="protein sequence ID" value="AHH11311.1"/>
    <property type="molecule type" value="Genomic_DNA"/>
</dbReference>
<dbReference type="AlphaFoldDB" id="W5T1Z4"/>
<proteinExistence type="predicted"/>
<dbReference type="HOGENOM" id="CLU_096351_0_0_12"/>
<evidence type="ECO:0000313" key="1">
    <source>
        <dbReference type="EMBL" id="AHH11311.1"/>
    </source>
</evidence>
<protein>
    <submittedName>
        <fullName evidence="1">Uncharacterized protein</fullName>
    </submittedName>
</protein>
<reference evidence="1" key="1">
    <citation type="submission" date="2013-04" db="EMBL/GenBank/DDBJ databases">
        <title>Comparative Genomics of Relapsing Fever Spirochetes.</title>
        <authorList>
            <person name="Schwan T.G."/>
            <person name="Raffel S.J."/>
            <person name="Porcella S.F."/>
            <person name="Martens C.A."/>
            <person name="Bruno D.P."/>
            <person name="Ricklefs S.M."/>
            <person name="Barbian K.B."/>
        </authorList>
    </citation>
    <scope>NUCLEOTIDE SEQUENCE</scope>
    <source>
        <strain evidence="1">Co53</strain>
        <plasmid evidence="1">unnamed</plasmid>
    </source>
</reference>
<organism evidence="1">
    <name type="scientific">Borrelia coriaceae ATCC 43381</name>
    <dbReference type="NCBI Taxonomy" id="1408429"/>
    <lineage>
        <taxon>Bacteria</taxon>
        <taxon>Pseudomonadati</taxon>
        <taxon>Spirochaetota</taxon>
        <taxon>Spirochaetia</taxon>
        <taxon>Spirochaetales</taxon>
        <taxon>Borreliaceae</taxon>
        <taxon>Borrelia</taxon>
    </lineage>
</organism>